<dbReference type="InterPro" id="IPR024747">
    <property type="entry name" value="Pyridox_Oxase-rel"/>
</dbReference>
<sequence length="147" mass="16141">MDSREDEWRGQPGTLHMSEDLSETRCWALLSTHQTGRIGFLRNGAVQIYPVNYLVHDGAIYFRTRDDGDIGSLLPLNGCAFQVDEVRSEAMAGWSVLANGTADAVRDEALLTELWGRSAEEPWAGGSRTTFVGIQPTQISGRSVQAV</sequence>
<evidence type="ECO:0008006" key="3">
    <source>
        <dbReference type="Google" id="ProtNLM"/>
    </source>
</evidence>
<gene>
    <name evidence="1" type="ORF">GCM10009784_29940</name>
</gene>
<dbReference type="Pfam" id="PF12900">
    <property type="entry name" value="Pyridox_ox_2"/>
    <property type="match status" value="1"/>
</dbReference>
<evidence type="ECO:0000313" key="1">
    <source>
        <dbReference type="EMBL" id="GAA2177842.1"/>
    </source>
</evidence>
<dbReference type="Proteomes" id="UP001500974">
    <property type="component" value="Unassembled WGS sequence"/>
</dbReference>
<evidence type="ECO:0000313" key="2">
    <source>
        <dbReference type="Proteomes" id="UP001500974"/>
    </source>
</evidence>
<organism evidence="1 2">
    <name type="scientific">Arthrobacter parietis</name>
    <dbReference type="NCBI Taxonomy" id="271434"/>
    <lineage>
        <taxon>Bacteria</taxon>
        <taxon>Bacillati</taxon>
        <taxon>Actinomycetota</taxon>
        <taxon>Actinomycetes</taxon>
        <taxon>Micrococcales</taxon>
        <taxon>Micrococcaceae</taxon>
        <taxon>Arthrobacter</taxon>
    </lineage>
</organism>
<proteinExistence type="predicted"/>
<dbReference type="RefSeq" id="WP_346028821.1">
    <property type="nucleotide sequence ID" value="NZ_BAAAON010000010.1"/>
</dbReference>
<dbReference type="Gene3D" id="2.30.110.10">
    <property type="entry name" value="Electron Transport, Fmn-binding Protein, Chain A"/>
    <property type="match status" value="1"/>
</dbReference>
<keyword evidence="2" id="KW-1185">Reference proteome</keyword>
<dbReference type="SUPFAM" id="SSF50475">
    <property type="entry name" value="FMN-binding split barrel"/>
    <property type="match status" value="1"/>
</dbReference>
<dbReference type="EMBL" id="BAAAON010000010">
    <property type="protein sequence ID" value="GAA2177842.1"/>
    <property type="molecule type" value="Genomic_DNA"/>
</dbReference>
<reference evidence="1 2" key="1">
    <citation type="journal article" date="2019" name="Int. J. Syst. Evol. Microbiol.">
        <title>The Global Catalogue of Microorganisms (GCM) 10K type strain sequencing project: providing services to taxonomists for standard genome sequencing and annotation.</title>
        <authorList>
            <consortium name="The Broad Institute Genomics Platform"/>
            <consortium name="The Broad Institute Genome Sequencing Center for Infectious Disease"/>
            <person name="Wu L."/>
            <person name="Ma J."/>
        </authorList>
    </citation>
    <scope>NUCLEOTIDE SEQUENCE [LARGE SCALE GENOMIC DNA]</scope>
    <source>
        <strain evidence="1 2">JCM 14917</strain>
    </source>
</reference>
<comment type="caution">
    <text evidence="1">The sequence shown here is derived from an EMBL/GenBank/DDBJ whole genome shotgun (WGS) entry which is preliminary data.</text>
</comment>
<dbReference type="InterPro" id="IPR012349">
    <property type="entry name" value="Split_barrel_FMN-bd"/>
</dbReference>
<name>A0ABN3B0W9_9MICC</name>
<accession>A0ABN3B0W9</accession>
<protein>
    <recommendedName>
        <fullName evidence="3">Flavin-nucleotide-binding protein</fullName>
    </recommendedName>
</protein>